<comment type="caution">
    <text evidence="1">The sequence shown here is derived from an EMBL/GenBank/DDBJ whole genome shotgun (WGS) entry which is preliminary data.</text>
</comment>
<dbReference type="Proteomes" id="UP000789759">
    <property type="component" value="Unassembled WGS sequence"/>
</dbReference>
<evidence type="ECO:0000313" key="2">
    <source>
        <dbReference type="Proteomes" id="UP000789759"/>
    </source>
</evidence>
<gene>
    <name evidence="1" type="ORF">CPELLU_LOCUS9961</name>
</gene>
<evidence type="ECO:0000313" key="1">
    <source>
        <dbReference type="EMBL" id="CAG8664484.1"/>
    </source>
</evidence>
<reference evidence="1" key="1">
    <citation type="submission" date="2021-06" db="EMBL/GenBank/DDBJ databases">
        <authorList>
            <person name="Kallberg Y."/>
            <person name="Tangrot J."/>
            <person name="Rosling A."/>
        </authorList>
    </citation>
    <scope>NUCLEOTIDE SEQUENCE</scope>
    <source>
        <strain evidence="1">FL966</strain>
    </source>
</reference>
<name>A0A9N9H9Y6_9GLOM</name>
<dbReference type="AlphaFoldDB" id="A0A9N9H9Y6"/>
<organism evidence="1 2">
    <name type="scientific">Cetraspora pellucida</name>
    <dbReference type="NCBI Taxonomy" id="1433469"/>
    <lineage>
        <taxon>Eukaryota</taxon>
        <taxon>Fungi</taxon>
        <taxon>Fungi incertae sedis</taxon>
        <taxon>Mucoromycota</taxon>
        <taxon>Glomeromycotina</taxon>
        <taxon>Glomeromycetes</taxon>
        <taxon>Diversisporales</taxon>
        <taxon>Gigasporaceae</taxon>
        <taxon>Cetraspora</taxon>
    </lineage>
</organism>
<accession>A0A9N9H9Y6</accession>
<sequence length="134" mass="15734">MDSVSKEFKILYQKAHEYFDNFQYTFNKDMTTLAKDFLVKNCDLSDNNIEQFIADKVWQLKLSKYLDASNFSKFKKSQSSLKSLKNFITESLKIYVEYLISIHNQEKPSYSEDVLVKIKKLDQLTLHLNIPSAS</sequence>
<dbReference type="EMBL" id="CAJVQA010007962">
    <property type="protein sequence ID" value="CAG8664484.1"/>
    <property type="molecule type" value="Genomic_DNA"/>
</dbReference>
<proteinExistence type="predicted"/>
<dbReference type="OrthoDB" id="2435447at2759"/>
<keyword evidence="2" id="KW-1185">Reference proteome</keyword>
<protein>
    <submittedName>
        <fullName evidence="1">22693_t:CDS:1</fullName>
    </submittedName>
</protein>